<dbReference type="PRINTS" id="PR01438">
    <property type="entry name" value="UNVRSLSTRESS"/>
</dbReference>
<accession>A0A151ADA5</accession>
<dbReference type="InterPro" id="IPR014729">
    <property type="entry name" value="Rossmann-like_a/b/a_fold"/>
</dbReference>
<evidence type="ECO:0000256" key="1">
    <source>
        <dbReference type="ARBA" id="ARBA00008791"/>
    </source>
</evidence>
<gene>
    <name evidence="3" type="ORF">HAPAU_22940</name>
</gene>
<dbReference type="AlphaFoldDB" id="A0A151ADA5"/>
<evidence type="ECO:0000313" key="4">
    <source>
        <dbReference type="Proteomes" id="UP000075321"/>
    </source>
</evidence>
<comment type="caution">
    <text evidence="3">The sequence shown here is derived from an EMBL/GenBank/DDBJ whole genome shotgun (WGS) entry which is preliminary data.</text>
</comment>
<evidence type="ECO:0000259" key="2">
    <source>
        <dbReference type="Pfam" id="PF00582"/>
    </source>
</evidence>
<feature type="domain" description="UspA" evidence="2">
    <location>
        <begin position="1"/>
        <end position="138"/>
    </location>
</feature>
<dbReference type="PANTHER" id="PTHR46268">
    <property type="entry name" value="STRESS RESPONSE PROTEIN NHAX"/>
    <property type="match status" value="1"/>
</dbReference>
<dbReference type="CDD" id="cd00293">
    <property type="entry name" value="USP-like"/>
    <property type="match status" value="1"/>
</dbReference>
<dbReference type="OrthoDB" id="105697at2157"/>
<sequence>MYDRILIPTDGGRKSEKAAEHAIELAAMIDATVHALYVMDLPGAPRTPYIYGDEEEMKEEYRRYGEEVTTELCARAADAGVECVTAIEKGAIHEEIINYANEADIDLIVMTAGYRGKFGGLLGTVTERVVRSSNVPVTSLRMEGVKSS</sequence>
<dbReference type="RefSeq" id="WP_066382560.1">
    <property type="nucleotide sequence ID" value="NZ_LTAZ01000005.1"/>
</dbReference>
<keyword evidence="4" id="KW-1185">Reference proteome</keyword>
<dbReference type="InterPro" id="IPR006015">
    <property type="entry name" value="Universal_stress_UspA"/>
</dbReference>
<dbReference type="Gene3D" id="3.40.50.620">
    <property type="entry name" value="HUPs"/>
    <property type="match status" value="1"/>
</dbReference>
<reference evidence="3 4" key="1">
    <citation type="submission" date="2016-02" db="EMBL/GenBank/DDBJ databases">
        <title>Genome sequence of Halalkalicoccus paucihalophilus DSM 24557.</title>
        <authorList>
            <person name="Poehlein A."/>
            <person name="Daniel R."/>
        </authorList>
    </citation>
    <scope>NUCLEOTIDE SEQUENCE [LARGE SCALE GENOMIC DNA]</scope>
    <source>
        <strain evidence="3 4">DSM 24557</strain>
    </source>
</reference>
<dbReference type="Pfam" id="PF00582">
    <property type="entry name" value="Usp"/>
    <property type="match status" value="1"/>
</dbReference>
<evidence type="ECO:0000313" key="3">
    <source>
        <dbReference type="EMBL" id="KYH25619.1"/>
    </source>
</evidence>
<dbReference type="Proteomes" id="UP000075321">
    <property type="component" value="Unassembled WGS sequence"/>
</dbReference>
<dbReference type="PANTHER" id="PTHR46268:SF6">
    <property type="entry name" value="UNIVERSAL STRESS PROTEIN UP12"/>
    <property type="match status" value="1"/>
</dbReference>
<dbReference type="PATRIC" id="fig|1008153.3.peg.2341"/>
<dbReference type="SUPFAM" id="SSF52402">
    <property type="entry name" value="Adenine nucleotide alpha hydrolases-like"/>
    <property type="match status" value="1"/>
</dbReference>
<comment type="similarity">
    <text evidence="1">Belongs to the universal stress protein A family.</text>
</comment>
<name>A0A151ADA5_9EURY</name>
<organism evidence="3 4">
    <name type="scientific">Halalkalicoccus paucihalophilus</name>
    <dbReference type="NCBI Taxonomy" id="1008153"/>
    <lineage>
        <taxon>Archaea</taxon>
        <taxon>Methanobacteriati</taxon>
        <taxon>Methanobacteriota</taxon>
        <taxon>Stenosarchaea group</taxon>
        <taxon>Halobacteria</taxon>
        <taxon>Halobacteriales</taxon>
        <taxon>Halococcaceae</taxon>
        <taxon>Halalkalicoccus</taxon>
    </lineage>
</organism>
<protein>
    <submittedName>
        <fullName evidence="3">Universal stress protein</fullName>
    </submittedName>
</protein>
<dbReference type="EMBL" id="LTAZ01000005">
    <property type="protein sequence ID" value="KYH25619.1"/>
    <property type="molecule type" value="Genomic_DNA"/>
</dbReference>
<dbReference type="InterPro" id="IPR006016">
    <property type="entry name" value="UspA"/>
</dbReference>
<proteinExistence type="inferred from homology"/>